<feature type="transmembrane region" description="Helical" evidence="2">
    <location>
        <begin position="6"/>
        <end position="22"/>
    </location>
</feature>
<comment type="caution">
    <text evidence="4">The sequence shown here is derived from an EMBL/GenBank/DDBJ whole genome shotgun (WGS) entry which is preliminary data.</text>
</comment>
<keyword evidence="5" id="KW-1185">Reference proteome</keyword>
<reference evidence="5" key="1">
    <citation type="submission" date="2023-07" db="EMBL/GenBank/DDBJ databases">
        <authorList>
            <person name="Luz R."/>
            <person name="Cordeiro R."/>
            <person name="Fonseca A."/>
            <person name="Goncalves V."/>
        </authorList>
    </citation>
    <scope>NUCLEOTIDE SEQUENCE [LARGE SCALE GENOMIC DNA]</scope>
    <source>
        <strain evidence="5">BACA0444</strain>
    </source>
</reference>
<feature type="compositionally biased region" description="Polar residues" evidence="1">
    <location>
        <begin position="218"/>
        <end position="228"/>
    </location>
</feature>
<evidence type="ECO:0000259" key="3">
    <source>
        <dbReference type="Pfam" id="PF10107"/>
    </source>
</evidence>
<dbReference type="InterPro" id="IPR019287">
    <property type="entry name" value="Hday_junct_resolvase-rel_dom"/>
</dbReference>
<sequence length="289" mass="32453">MAWVIVFAIGVLFGAGLTWIILQKSQRQAQRQELLGLQHTHQAELTDLIQTHEAALSELKLNHKKDIDQAKQKSLDASRSVIKGQIAEQIAPYLPNFKYLPSDARFIGDPIDFLVINGYTNLKDGQGAAEELEVVLVDIKSGKAKLSDRQVAIENSVRAGRVRFETIRINLDQLNLDQRISEKPPAETQMMELPTALPESLGDALDNSLEGGLDPGQPGSSSFQRSQQIAKIRQRYPRAYEPWEAQEDFQLGQRFQQGQSIQQLATQFQRQPSAIQSRLRKLKLLSSDD</sequence>
<evidence type="ECO:0000256" key="2">
    <source>
        <dbReference type="SAM" id="Phobius"/>
    </source>
</evidence>
<dbReference type="RefSeq" id="WP_322878806.1">
    <property type="nucleotide sequence ID" value="NZ_JAVMIP010000014.1"/>
</dbReference>
<dbReference type="Proteomes" id="UP001268256">
    <property type="component" value="Unassembled WGS sequence"/>
</dbReference>
<feature type="domain" description="Holliday junction resolvase-related" evidence="3">
    <location>
        <begin position="33"/>
        <end position="169"/>
    </location>
</feature>
<dbReference type="AlphaFoldDB" id="A0AAE4K049"/>
<evidence type="ECO:0000313" key="5">
    <source>
        <dbReference type="Proteomes" id="UP001268256"/>
    </source>
</evidence>
<evidence type="ECO:0000313" key="4">
    <source>
        <dbReference type="EMBL" id="MDS3861567.1"/>
    </source>
</evidence>
<feature type="region of interest" description="Disordered" evidence="1">
    <location>
        <begin position="200"/>
        <end position="228"/>
    </location>
</feature>
<keyword evidence="2" id="KW-0472">Membrane</keyword>
<gene>
    <name evidence="4" type="ORF">RIF25_12195</name>
</gene>
<keyword evidence="2" id="KW-1133">Transmembrane helix</keyword>
<organism evidence="4 5">
    <name type="scientific">Pseudocalidococcus azoricus BACA0444</name>
    <dbReference type="NCBI Taxonomy" id="2918990"/>
    <lineage>
        <taxon>Bacteria</taxon>
        <taxon>Bacillati</taxon>
        <taxon>Cyanobacteriota</taxon>
        <taxon>Cyanophyceae</taxon>
        <taxon>Acaryochloridales</taxon>
        <taxon>Thermosynechococcaceae</taxon>
        <taxon>Pseudocalidococcus</taxon>
        <taxon>Pseudocalidococcus azoricus</taxon>
    </lineage>
</organism>
<accession>A0AAE4K049</accession>
<keyword evidence="2" id="KW-0812">Transmembrane</keyword>
<name>A0AAE4K049_9CYAN</name>
<evidence type="ECO:0000256" key="1">
    <source>
        <dbReference type="SAM" id="MobiDB-lite"/>
    </source>
</evidence>
<protein>
    <submittedName>
        <fullName evidence="4">Holliday junction resolvase-like protein</fullName>
    </submittedName>
</protein>
<dbReference type="EMBL" id="JAVMIP010000014">
    <property type="protein sequence ID" value="MDS3861567.1"/>
    <property type="molecule type" value="Genomic_DNA"/>
</dbReference>
<proteinExistence type="predicted"/>
<dbReference type="Pfam" id="PF10107">
    <property type="entry name" value="Endonuc_Holl"/>
    <property type="match status" value="1"/>
</dbReference>